<dbReference type="Gene3D" id="1.10.1020.10">
    <property type="entry name" value="Adenine-specific Methyltransferase, Domain 2"/>
    <property type="match status" value="1"/>
</dbReference>
<dbReference type="GO" id="GO:0043565">
    <property type="term" value="F:sequence-specific DNA binding"/>
    <property type="evidence" value="ECO:0007669"/>
    <property type="project" value="TreeGrafter"/>
</dbReference>
<dbReference type="EMBL" id="CP001997">
    <property type="protein sequence ID" value="ADE57271.1"/>
    <property type="molecule type" value="Genomic_DNA"/>
</dbReference>
<dbReference type="InterPro" id="IPR012263">
    <property type="entry name" value="M_m6A_EcoRV"/>
</dbReference>
<dbReference type="InterPro" id="IPR023095">
    <property type="entry name" value="Ade_MeTrfase_dom_2"/>
</dbReference>
<dbReference type="InterPro" id="IPR012327">
    <property type="entry name" value="MeTrfase_D12"/>
</dbReference>
<dbReference type="AlphaFoldDB" id="D5EFD9"/>
<dbReference type="PRINTS" id="PR00505">
    <property type="entry name" value="D12N6MTFRASE"/>
</dbReference>
<comment type="catalytic activity">
    <reaction evidence="6">
        <text>a 2'-deoxyadenosine in DNA + S-adenosyl-L-methionine = an N(6)-methyl-2'-deoxyadenosine in DNA + S-adenosyl-L-homocysteine + H(+)</text>
        <dbReference type="Rhea" id="RHEA:15197"/>
        <dbReference type="Rhea" id="RHEA-COMP:12418"/>
        <dbReference type="Rhea" id="RHEA-COMP:12419"/>
        <dbReference type="ChEBI" id="CHEBI:15378"/>
        <dbReference type="ChEBI" id="CHEBI:57856"/>
        <dbReference type="ChEBI" id="CHEBI:59789"/>
        <dbReference type="ChEBI" id="CHEBI:90615"/>
        <dbReference type="ChEBI" id="CHEBI:90616"/>
        <dbReference type="EC" id="2.1.1.72"/>
    </reaction>
</comment>
<comment type="similarity">
    <text evidence="1">Belongs to the N(4)/N(6)-methyltransferase family.</text>
</comment>
<evidence type="ECO:0000256" key="4">
    <source>
        <dbReference type="ARBA" id="ARBA00022679"/>
    </source>
</evidence>
<dbReference type="PANTHER" id="PTHR30481:SF2">
    <property type="entry name" value="SITE-SPECIFIC DNA-METHYLTRANSFERASE (ADENINE-SPECIFIC)"/>
    <property type="match status" value="1"/>
</dbReference>
<gene>
    <name evidence="7" type="ordered locus">Amico_1148</name>
</gene>
<evidence type="ECO:0000256" key="5">
    <source>
        <dbReference type="ARBA" id="ARBA00022691"/>
    </source>
</evidence>
<dbReference type="Pfam" id="PF02086">
    <property type="entry name" value="MethyltransfD12"/>
    <property type="match status" value="1"/>
</dbReference>
<keyword evidence="8" id="KW-1185">Reference proteome</keyword>
<keyword evidence="3 7" id="KW-0489">Methyltransferase</keyword>
<dbReference type="Proteomes" id="UP000002366">
    <property type="component" value="Chromosome"/>
</dbReference>
<dbReference type="PANTHER" id="PTHR30481">
    <property type="entry name" value="DNA ADENINE METHYLASE"/>
    <property type="match status" value="1"/>
</dbReference>
<dbReference type="STRING" id="572547.Amico_1148"/>
<dbReference type="GO" id="GO:0032259">
    <property type="term" value="P:methylation"/>
    <property type="evidence" value="ECO:0007669"/>
    <property type="project" value="UniProtKB-KW"/>
</dbReference>
<dbReference type="HOGENOM" id="CLU_063430_4_0_0"/>
<dbReference type="REBASE" id="25210">
    <property type="entry name" value="M.Aco12261III"/>
</dbReference>
<organism evidence="7 8">
    <name type="scientific">Aminobacterium colombiense (strain DSM 12261 / ALA-1)</name>
    <dbReference type="NCBI Taxonomy" id="572547"/>
    <lineage>
        <taxon>Bacteria</taxon>
        <taxon>Thermotogati</taxon>
        <taxon>Synergistota</taxon>
        <taxon>Synergistia</taxon>
        <taxon>Synergistales</taxon>
        <taxon>Aminobacteriaceae</taxon>
        <taxon>Aminobacterium</taxon>
    </lineage>
</organism>
<dbReference type="InterPro" id="IPR029063">
    <property type="entry name" value="SAM-dependent_MTases_sf"/>
</dbReference>
<evidence type="ECO:0000256" key="1">
    <source>
        <dbReference type="ARBA" id="ARBA00006594"/>
    </source>
</evidence>
<evidence type="ECO:0000313" key="8">
    <source>
        <dbReference type="Proteomes" id="UP000002366"/>
    </source>
</evidence>
<dbReference type="RefSeq" id="WP_013048534.1">
    <property type="nucleotide sequence ID" value="NC_014011.1"/>
</dbReference>
<evidence type="ECO:0000256" key="2">
    <source>
        <dbReference type="ARBA" id="ARBA00011900"/>
    </source>
</evidence>
<dbReference type="GO" id="GO:1904047">
    <property type="term" value="F:S-adenosyl-L-methionine binding"/>
    <property type="evidence" value="ECO:0007669"/>
    <property type="project" value="TreeGrafter"/>
</dbReference>
<dbReference type="GO" id="GO:0009007">
    <property type="term" value="F:site-specific DNA-methyltransferase (adenine-specific) activity"/>
    <property type="evidence" value="ECO:0007669"/>
    <property type="project" value="UniProtKB-EC"/>
</dbReference>
<keyword evidence="5" id="KW-0949">S-adenosyl-L-methionine</keyword>
<dbReference type="SUPFAM" id="SSF53335">
    <property type="entry name" value="S-adenosyl-L-methionine-dependent methyltransferases"/>
    <property type="match status" value="1"/>
</dbReference>
<accession>D5EFD9</accession>
<dbReference type="PIRSF" id="PIRSF000398">
    <property type="entry name" value="M_m6A_EcoRV"/>
    <property type="match status" value="1"/>
</dbReference>
<dbReference type="OrthoDB" id="9805629at2"/>
<evidence type="ECO:0000256" key="6">
    <source>
        <dbReference type="ARBA" id="ARBA00047942"/>
    </source>
</evidence>
<proteinExistence type="inferred from homology"/>
<dbReference type="KEGG" id="aco:Amico_1148"/>
<reference evidence="7 8" key="1">
    <citation type="journal article" date="2010" name="Stand. Genomic Sci.">
        <title>Complete genome sequence of Aminobacterium colombiense type strain (ALA-1).</title>
        <authorList>
            <person name="Chertkov O."/>
            <person name="Sikorski J."/>
            <person name="Brambilla E."/>
            <person name="Lapidus A."/>
            <person name="Copeland A."/>
            <person name="Glavina Del Rio T."/>
            <person name="Nolan M."/>
            <person name="Lucas S."/>
            <person name="Tice H."/>
            <person name="Cheng J.F."/>
            <person name="Han C."/>
            <person name="Detter J.C."/>
            <person name="Bruce D."/>
            <person name="Tapia R."/>
            <person name="Goodwin L."/>
            <person name="Pitluck S."/>
            <person name="Liolios K."/>
            <person name="Ivanova N."/>
            <person name="Mavromatis K."/>
            <person name="Ovchinnikova G."/>
            <person name="Pati A."/>
            <person name="Chen A."/>
            <person name="Palaniappan K."/>
            <person name="Land M."/>
            <person name="Hauser L."/>
            <person name="Chang Y.J."/>
            <person name="Jeffries C.D."/>
            <person name="Spring S."/>
            <person name="Rohde M."/>
            <person name="Goker M."/>
            <person name="Bristow J."/>
            <person name="Eisen J.A."/>
            <person name="Markowitz V."/>
            <person name="Hugenholtz P."/>
            <person name="Kyrpides N.C."/>
            <person name="Klenk H.P."/>
        </authorList>
    </citation>
    <scope>NUCLEOTIDE SEQUENCE [LARGE SCALE GENOMIC DNA]</scope>
    <source>
        <strain evidence="8">DSM 12261 / ALA-1</strain>
    </source>
</reference>
<dbReference type="eggNOG" id="COG0338">
    <property type="taxonomic scope" value="Bacteria"/>
</dbReference>
<protein>
    <recommendedName>
        <fullName evidence="2">site-specific DNA-methyltransferase (adenine-specific)</fullName>
        <ecNumber evidence="2">2.1.1.72</ecNumber>
    </recommendedName>
</protein>
<dbReference type="GO" id="GO:0006298">
    <property type="term" value="P:mismatch repair"/>
    <property type="evidence" value="ECO:0007669"/>
    <property type="project" value="TreeGrafter"/>
</dbReference>
<sequence length="300" mass="34683">MAFYTPLRYPGGKRKLIKFMKNLLEVNNLKGCHYIEPYAGGAGLALQLLFEEHASCIHINDLNASIYSFWHAVLNNTDNFCRLVQDTPITIGEWHRQKAIQSHAEDLSGSLELAFSTFFLNRTNRSGIIKGGVIGGKNQSGEWKLNARFQKKNLINRIQRIANRRDQITLSRMDAVELLKTFKHKKDSEPYFFYLDPPYYEKGAGLYDNFYQPEDHAMLSNYIHKLKYPWIISYDNVPEVRKLYSNYRAITYSLNYTAQIKEVGHEFMAFSNGLTLPNDIRQKESSFGCMRNVIAANHCN</sequence>
<evidence type="ECO:0000313" key="7">
    <source>
        <dbReference type="EMBL" id="ADE57271.1"/>
    </source>
</evidence>
<name>D5EFD9_AMICL</name>
<keyword evidence="4 7" id="KW-0808">Transferase</keyword>
<dbReference type="Gene3D" id="3.40.50.150">
    <property type="entry name" value="Vaccinia Virus protein VP39"/>
    <property type="match status" value="1"/>
</dbReference>
<evidence type="ECO:0000256" key="3">
    <source>
        <dbReference type="ARBA" id="ARBA00022603"/>
    </source>
</evidence>
<dbReference type="GO" id="GO:0009307">
    <property type="term" value="P:DNA restriction-modification system"/>
    <property type="evidence" value="ECO:0007669"/>
    <property type="project" value="InterPro"/>
</dbReference>
<dbReference type="EC" id="2.1.1.72" evidence="2"/>